<feature type="transmembrane region" description="Helical" evidence="1">
    <location>
        <begin position="25"/>
        <end position="41"/>
    </location>
</feature>
<accession>A0A1G2GRC3</accession>
<feature type="transmembrane region" description="Helical" evidence="1">
    <location>
        <begin position="72"/>
        <end position="92"/>
    </location>
</feature>
<organism evidence="2 3">
    <name type="scientific">Candidatus Ryanbacteria bacterium RIFCSPLOWO2_01_FULL_48_26</name>
    <dbReference type="NCBI Taxonomy" id="1802126"/>
    <lineage>
        <taxon>Bacteria</taxon>
        <taxon>Candidatus Ryaniibacteriota</taxon>
    </lineage>
</organism>
<dbReference type="Proteomes" id="UP000179106">
    <property type="component" value="Unassembled WGS sequence"/>
</dbReference>
<evidence type="ECO:0000256" key="1">
    <source>
        <dbReference type="SAM" id="Phobius"/>
    </source>
</evidence>
<keyword evidence="1" id="KW-0472">Membrane</keyword>
<comment type="caution">
    <text evidence="2">The sequence shown here is derived from an EMBL/GenBank/DDBJ whole genome shotgun (WGS) entry which is preliminary data.</text>
</comment>
<evidence type="ECO:0000313" key="2">
    <source>
        <dbReference type="EMBL" id="OGZ52680.1"/>
    </source>
</evidence>
<feature type="transmembrane region" description="Helical" evidence="1">
    <location>
        <begin position="104"/>
        <end position="124"/>
    </location>
</feature>
<name>A0A1G2GRC3_9BACT</name>
<dbReference type="AlphaFoldDB" id="A0A1G2GRC3"/>
<evidence type="ECO:0000313" key="3">
    <source>
        <dbReference type="Proteomes" id="UP000179106"/>
    </source>
</evidence>
<feature type="transmembrane region" description="Helical" evidence="1">
    <location>
        <begin position="47"/>
        <end position="65"/>
    </location>
</feature>
<proteinExistence type="predicted"/>
<protein>
    <submittedName>
        <fullName evidence="2">Uncharacterized protein</fullName>
    </submittedName>
</protein>
<keyword evidence="1" id="KW-0812">Transmembrane</keyword>
<sequence>MDQNKGTEPRRVGVLLHYYGDAARRFFLAGALLMIVALPIFNDLLPVNAFLSIFTIIFVGFFAGFTNPRQRWVLAMDAVIGIIAFCTFEYYAVDFYVQYAFQNLLFVLNQVLALLFFLGAYYSVKSWRGASVK</sequence>
<gene>
    <name evidence="2" type="ORF">A3B25_03410</name>
</gene>
<dbReference type="EMBL" id="MHNW01000041">
    <property type="protein sequence ID" value="OGZ52680.1"/>
    <property type="molecule type" value="Genomic_DNA"/>
</dbReference>
<reference evidence="2 3" key="1">
    <citation type="journal article" date="2016" name="Nat. Commun.">
        <title>Thousands of microbial genomes shed light on interconnected biogeochemical processes in an aquifer system.</title>
        <authorList>
            <person name="Anantharaman K."/>
            <person name="Brown C.T."/>
            <person name="Hug L.A."/>
            <person name="Sharon I."/>
            <person name="Castelle C.J."/>
            <person name="Probst A.J."/>
            <person name="Thomas B.C."/>
            <person name="Singh A."/>
            <person name="Wilkins M.J."/>
            <person name="Karaoz U."/>
            <person name="Brodie E.L."/>
            <person name="Williams K.H."/>
            <person name="Hubbard S.S."/>
            <person name="Banfield J.F."/>
        </authorList>
    </citation>
    <scope>NUCLEOTIDE SEQUENCE [LARGE SCALE GENOMIC DNA]</scope>
</reference>
<keyword evidence="1" id="KW-1133">Transmembrane helix</keyword>